<organism evidence="3 4">
    <name type="scientific">Plasmodium ovale curtisi</name>
    <dbReference type="NCBI Taxonomy" id="864141"/>
    <lineage>
        <taxon>Eukaryota</taxon>
        <taxon>Sar</taxon>
        <taxon>Alveolata</taxon>
        <taxon>Apicomplexa</taxon>
        <taxon>Aconoidasida</taxon>
        <taxon>Haemosporida</taxon>
        <taxon>Plasmodiidae</taxon>
        <taxon>Plasmodium</taxon>
        <taxon>Plasmodium (Plasmodium)</taxon>
    </lineage>
</organism>
<dbReference type="EMBL" id="FLQV01000331">
    <property type="protein sequence ID" value="SBS90268.1"/>
    <property type="molecule type" value="Genomic_DNA"/>
</dbReference>
<keyword evidence="2" id="KW-1133">Transmembrane helix</keyword>
<accession>A0A1A8WGE7</accession>
<feature type="transmembrane region" description="Helical" evidence="2">
    <location>
        <begin position="12"/>
        <end position="34"/>
    </location>
</feature>
<name>A0A1A8WGE7_PLAOA</name>
<dbReference type="AlphaFoldDB" id="A0A1A8WGE7"/>
<keyword evidence="2" id="KW-0472">Membrane</keyword>
<gene>
    <name evidence="3" type="ORF">POVCU1_018020</name>
</gene>
<dbReference type="Proteomes" id="UP000078546">
    <property type="component" value="Unassembled WGS sequence"/>
</dbReference>
<evidence type="ECO:0000256" key="2">
    <source>
        <dbReference type="SAM" id="Phobius"/>
    </source>
</evidence>
<feature type="compositionally biased region" description="Polar residues" evidence="1">
    <location>
        <begin position="62"/>
        <end position="73"/>
    </location>
</feature>
<keyword evidence="2" id="KW-0812">Transmembrane</keyword>
<reference evidence="4" key="1">
    <citation type="submission" date="2016-05" db="EMBL/GenBank/DDBJ databases">
        <authorList>
            <person name="Naeem Raeece"/>
        </authorList>
    </citation>
    <scope>NUCLEOTIDE SEQUENCE [LARGE SCALE GENOMIC DNA]</scope>
</reference>
<evidence type="ECO:0000313" key="4">
    <source>
        <dbReference type="Proteomes" id="UP000078546"/>
    </source>
</evidence>
<evidence type="ECO:0000256" key="1">
    <source>
        <dbReference type="SAM" id="MobiDB-lite"/>
    </source>
</evidence>
<protein>
    <submittedName>
        <fullName evidence="3">Uncharacterized protein</fullName>
    </submittedName>
</protein>
<feature type="region of interest" description="Disordered" evidence="1">
    <location>
        <begin position="47"/>
        <end position="76"/>
    </location>
</feature>
<proteinExistence type="predicted"/>
<sequence>MSLHVLSPSAAISSIYLFSGSSSSLAALVAILYLGCMETRGKNVASAFDKPPRSHAKRTKLKSQNGEDITTNADGEKVRKNAKQRKIYYYYVQTALCAQEKVHVQNGFV</sequence>
<evidence type="ECO:0000313" key="3">
    <source>
        <dbReference type="EMBL" id="SBS90268.1"/>
    </source>
</evidence>